<feature type="compositionally biased region" description="Polar residues" evidence="1">
    <location>
        <begin position="40"/>
        <end position="50"/>
    </location>
</feature>
<feature type="region of interest" description="Disordered" evidence="1">
    <location>
        <begin position="457"/>
        <end position="520"/>
    </location>
</feature>
<protein>
    <submittedName>
        <fullName evidence="2">Uncharacterized protein</fullName>
    </submittedName>
</protein>
<dbReference type="NCBIfam" id="TIGR02453">
    <property type="entry name" value="TIGR02453 family protein"/>
    <property type="match status" value="1"/>
</dbReference>
<sequence>MPRRTPRTVPRSPTAARKQSKRRATINLTDLRGAAKRQRNSLARATSRTSKYFAASSADEFEDVNKPRRHRETPQPFDWKSIDRSESAGWATLSEASHDDDDDDEPEQKPKKKGGWGWQHGRKRKTAAEDVEKGKELWREGVRTGLGPGKEVFIKLPKARDPGDTPYENDTIHPNTLLFLKDLKENNEREWLKAHDADYRTAKKDWETFVVALTQKIIEEDSTIPELPIKDVVYRIYRDVRFSNDPTPYKPFFAAAWSRDGRKGAYAAYYLHLEPGQCHVSSGLWDPDAPRLALMRDEIHQDPDALKSVLLDRNIRREIFNGIRNDENEAVKAFASQNKAKALKTKPKGYNADHPDVQLLRLRNFTMGKKLGDSDFLGPEAQDLIADIVGVMVPFVSPTSPPPVFLFPLWFRLSHEESGPVRLCRLVLLSSPTTSNPISRYEHSRFCVTYLNSVVRPDPEASETSGTENEDVVMPDPPHNERSNFANEKKELGKPPQDELSSSEDESDDFAPNFGPHRRW</sequence>
<proteinExistence type="predicted"/>
<feature type="compositionally biased region" description="Basic and acidic residues" evidence="1">
    <location>
        <begin position="478"/>
        <end position="497"/>
    </location>
</feature>
<dbReference type="Pfam" id="PF09365">
    <property type="entry name" value="DUF2461"/>
    <property type="match status" value="1"/>
</dbReference>
<dbReference type="PANTHER" id="PTHR36452:SF1">
    <property type="entry name" value="DUF2461 DOMAIN-CONTAINING PROTEIN"/>
    <property type="match status" value="1"/>
</dbReference>
<accession>A0A2B7X4K5</accession>
<evidence type="ECO:0000313" key="2">
    <source>
        <dbReference type="EMBL" id="PGH03819.1"/>
    </source>
</evidence>
<dbReference type="STRING" id="1447883.A0A2B7X4K5"/>
<evidence type="ECO:0000256" key="1">
    <source>
        <dbReference type="SAM" id="MobiDB-lite"/>
    </source>
</evidence>
<dbReference type="PANTHER" id="PTHR36452">
    <property type="entry name" value="CHROMOSOME 12, WHOLE GENOME SHOTGUN SEQUENCE"/>
    <property type="match status" value="1"/>
</dbReference>
<comment type="caution">
    <text evidence="2">The sequence shown here is derived from an EMBL/GenBank/DDBJ whole genome shotgun (WGS) entry which is preliminary data.</text>
</comment>
<feature type="region of interest" description="Disordered" evidence="1">
    <location>
        <begin position="1"/>
        <end position="133"/>
    </location>
</feature>
<feature type="compositionally biased region" description="Basic residues" evidence="1">
    <location>
        <begin position="110"/>
        <end position="125"/>
    </location>
</feature>
<name>A0A2B7X4K5_POLH7</name>
<keyword evidence="3" id="KW-1185">Reference proteome</keyword>
<dbReference type="InterPro" id="IPR012808">
    <property type="entry name" value="CHP02453"/>
</dbReference>
<evidence type="ECO:0000313" key="3">
    <source>
        <dbReference type="Proteomes" id="UP000224634"/>
    </source>
</evidence>
<dbReference type="OrthoDB" id="2537769at2759"/>
<gene>
    <name evidence="2" type="ORF">AJ80_08632</name>
</gene>
<dbReference type="AlphaFoldDB" id="A0A2B7X4K5"/>
<dbReference type="EMBL" id="PDNA01000206">
    <property type="protein sequence ID" value="PGH03819.1"/>
    <property type="molecule type" value="Genomic_DNA"/>
</dbReference>
<organism evidence="2 3">
    <name type="scientific">Polytolypa hystricis (strain UAMH7299)</name>
    <dbReference type="NCBI Taxonomy" id="1447883"/>
    <lineage>
        <taxon>Eukaryota</taxon>
        <taxon>Fungi</taxon>
        <taxon>Dikarya</taxon>
        <taxon>Ascomycota</taxon>
        <taxon>Pezizomycotina</taxon>
        <taxon>Eurotiomycetes</taxon>
        <taxon>Eurotiomycetidae</taxon>
        <taxon>Onygenales</taxon>
        <taxon>Onygenales incertae sedis</taxon>
        <taxon>Polytolypa</taxon>
    </lineage>
</organism>
<dbReference type="Proteomes" id="UP000224634">
    <property type="component" value="Unassembled WGS sequence"/>
</dbReference>
<reference evidence="2 3" key="1">
    <citation type="submission" date="2017-10" db="EMBL/GenBank/DDBJ databases">
        <title>Comparative genomics in systemic dimorphic fungi from Ajellomycetaceae.</title>
        <authorList>
            <person name="Munoz J.F."/>
            <person name="Mcewen J.G."/>
            <person name="Clay O.K."/>
            <person name="Cuomo C.A."/>
        </authorList>
    </citation>
    <scope>NUCLEOTIDE SEQUENCE [LARGE SCALE GENOMIC DNA]</scope>
    <source>
        <strain evidence="2 3">UAMH7299</strain>
    </source>
</reference>